<keyword evidence="5" id="KW-0812">Transmembrane</keyword>
<dbReference type="RefSeq" id="WP_126757674.1">
    <property type="nucleotide sequence ID" value="NZ_PIPQ01000005.1"/>
</dbReference>
<dbReference type="InterPro" id="IPR011622">
    <property type="entry name" value="7TMR_DISM_rcpt_extracell_dom2"/>
</dbReference>
<reference evidence="8 9" key="1">
    <citation type="journal article" date="2011" name="Front. Microbiol.">
        <title>Genomic signatures of strain selection and enhancement in Bacillus atrophaeus var. globigii, a historical biowarfare simulant.</title>
        <authorList>
            <person name="Gibbons H.S."/>
            <person name="Broomall S.M."/>
            <person name="McNew L.A."/>
            <person name="Daligault H."/>
            <person name="Chapman C."/>
            <person name="Bruce D."/>
            <person name="Karavis M."/>
            <person name="Krepps M."/>
            <person name="McGregor P.A."/>
            <person name="Hong C."/>
            <person name="Park K.H."/>
            <person name="Akmal A."/>
            <person name="Feldman A."/>
            <person name="Lin J.S."/>
            <person name="Chang W.E."/>
            <person name="Higgs B.W."/>
            <person name="Demirev P."/>
            <person name="Lindquist J."/>
            <person name="Liem A."/>
            <person name="Fochler E."/>
            <person name="Read T.D."/>
            <person name="Tapia R."/>
            <person name="Johnson S."/>
            <person name="Bishop-Lilly K.A."/>
            <person name="Detter C."/>
            <person name="Han C."/>
            <person name="Sozhamannan S."/>
            <person name="Rosenzweig C.N."/>
            <person name="Skowronski E.W."/>
        </authorList>
    </citation>
    <scope>NUCLEOTIDE SEQUENCE [LARGE SCALE GENOMIC DNA]</scope>
    <source>
        <strain evidence="8 9">AIT1</strain>
    </source>
</reference>
<evidence type="ECO:0000256" key="5">
    <source>
        <dbReference type="SAM" id="Phobius"/>
    </source>
</evidence>
<dbReference type="Gene3D" id="3.30.70.270">
    <property type="match status" value="1"/>
</dbReference>
<dbReference type="FunFam" id="3.30.70.270:FF:000001">
    <property type="entry name" value="Diguanylate cyclase domain protein"/>
    <property type="match status" value="1"/>
</dbReference>
<keyword evidence="9" id="KW-1185">Reference proteome</keyword>
<dbReference type="InterPro" id="IPR050469">
    <property type="entry name" value="Diguanylate_Cyclase"/>
</dbReference>
<feature type="transmembrane region" description="Helical" evidence="5">
    <location>
        <begin position="200"/>
        <end position="223"/>
    </location>
</feature>
<dbReference type="OrthoDB" id="5289013at2"/>
<keyword evidence="6" id="KW-0732">Signal</keyword>
<feature type="transmembrane region" description="Helical" evidence="5">
    <location>
        <begin position="235"/>
        <end position="255"/>
    </location>
</feature>
<comment type="cofactor">
    <cofactor evidence="1">
        <name>Mg(2+)</name>
        <dbReference type="ChEBI" id="CHEBI:18420"/>
    </cofactor>
</comment>
<accession>A0A432X0X7</accession>
<keyword evidence="5" id="KW-1133">Transmembrane helix</keyword>
<dbReference type="GO" id="GO:0052621">
    <property type="term" value="F:diguanylate cyclase activity"/>
    <property type="evidence" value="ECO:0007669"/>
    <property type="project" value="UniProtKB-EC"/>
</dbReference>
<dbReference type="PANTHER" id="PTHR45138">
    <property type="entry name" value="REGULATORY COMPONENTS OF SENSORY TRANSDUCTION SYSTEM"/>
    <property type="match status" value="1"/>
</dbReference>
<evidence type="ECO:0000259" key="7">
    <source>
        <dbReference type="PROSITE" id="PS50887"/>
    </source>
</evidence>
<evidence type="ECO:0000256" key="4">
    <source>
        <dbReference type="SAM" id="Coils"/>
    </source>
</evidence>
<evidence type="ECO:0000256" key="1">
    <source>
        <dbReference type="ARBA" id="ARBA00001946"/>
    </source>
</evidence>
<dbReference type="Pfam" id="PF07696">
    <property type="entry name" value="7TMR-DISMED2"/>
    <property type="match status" value="1"/>
</dbReference>
<dbReference type="Proteomes" id="UP000286976">
    <property type="component" value="Unassembled WGS sequence"/>
</dbReference>
<comment type="caution">
    <text evidence="8">The sequence shown here is derived from an EMBL/GenBank/DDBJ whole genome shotgun (WGS) entry which is preliminary data.</text>
</comment>
<dbReference type="Pfam" id="PF07695">
    <property type="entry name" value="7TMR-DISM_7TM"/>
    <property type="match status" value="1"/>
</dbReference>
<dbReference type="InterPro" id="IPR029787">
    <property type="entry name" value="Nucleotide_cyclase"/>
</dbReference>
<dbReference type="Gene3D" id="2.60.40.2380">
    <property type="match status" value="1"/>
</dbReference>
<gene>
    <name evidence="8" type="ORF">CWE15_08565</name>
</gene>
<feature type="transmembrane region" description="Helical" evidence="5">
    <location>
        <begin position="350"/>
        <end position="372"/>
    </location>
</feature>
<dbReference type="SMART" id="SM00267">
    <property type="entry name" value="GGDEF"/>
    <property type="match status" value="1"/>
</dbReference>
<dbReference type="InterPro" id="IPR000160">
    <property type="entry name" value="GGDEF_dom"/>
</dbReference>
<protein>
    <recommendedName>
        <fullName evidence="2">diguanylate cyclase</fullName>
        <ecNumber evidence="2">2.7.7.65</ecNumber>
    </recommendedName>
</protein>
<comment type="catalytic activity">
    <reaction evidence="3">
        <text>2 GTP = 3',3'-c-di-GMP + 2 diphosphate</text>
        <dbReference type="Rhea" id="RHEA:24898"/>
        <dbReference type="ChEBI" id="CHEBI:33019"/>
        <dbReference type="ChEBI" id="CHEBI:37565"/>
        <dbReference type="ChEBI" id="CHEBI:58805"/>
        <dbReference type="EC" id="2.7.7.65"/>
    </reaction>
</comment>
<feature type="transmembrane region" description="Helical" evidence="5">
    <location>
        <begin position="267"/>
        <end position="285"/>
    </location>
</feature>
<dbReference type="Pfam" id="PF00990">
    <property type="entry name" value="GGDEF"/>
    <property type="match status" value="1"/>
</dbReference>
<dbReference type="InterPro" id="IPR043128">
    <property type="entry name" value="Rev_trsase/Diguanyl_cyclase"/>
</dbReference>
<feature type="signal peptide" evidence="6">
    <location>
        <begin position="1"/>
        <end position="25"/>
    </location>
</feature>
<dbReference type="InterPro" id="IPR011623">
    <property type="entry name" value="7TMR_DISM_rcpt_extracell_dom1"/>
</dbReference>
<evidence type="ECO:0000256" key="2">
    <source>
        <dbReference type="ARBA" id="ARBA00012528"/>
    </source>
</evidence>
<feature type="chain" id="PRO_5019498968" description="diguanylate cyclase" evidence="6">
    <location>
        <begin position="26"/>
        <end position="601"/>
    </location>
</feature>
<evidence type="ECO:0000313" key="9">
    <source>
        <dbReference type="Proteomes" id="UP000286976"/>
    </source>
</evidence>
<feature type="domain" description="GGDEF" evidence="7">
    <location>
        <begin position="465"/>
        <end position="600"/>
    </location>
</feature>
<dbReference type="PROSITE" id="PS50887">
    <property type="entry name" value="GGDEF"/>
    <property type="match status" value="1"/>
</dbReference>
<evidence type="ECO:0000256" key="6">
    <source>
        <dbReference type="SAM" id="SignalP"/>
    </source>
</evidence>
<feature type="transmembrane region" description="Helical" evidence="5">
    <location>
        <begin position="322"/>
        <end position="344"/>
    </location>
</feature>
<feature type="transmembrane region" description="Helical" evidence="5">
    <location>
        <begin position="173"/>
        <end position="193"/>
    </location>
</feature>
<dbReference type="EMBL" id="PIPQ01000005">
    <property type="protein sequence ID" value="RUO39802.1"/>
    <property type="molecule type" value="Genomic_DNA"/>
</dbReference>
<dbReference type="EC" id="2.7.7.65" evidence="2"/>
<feature type="coiled-coil region" evidence="4">
    <location>
        <begin position="372"/>
        <end position="437"/>
    </location>
</feature>
<dbReference type="SUPFAM" id="SSF55073">
    <property type="entry name" value="Nucleotide cyclase"/>
    <property type="match status" value="1"/>
</dbReference>
<name>A0A432X0X7_9GAMM</name>
<sequence length="601" mass="67715">MNAKFTALLAGLFLLLSTSVPTAVAEQLGSLEYLLDETGTYSLEQVVALPQQHWAEVQEEKLSAGYDQRPYWVRASIPNSEERRLLHIAYPLLDSIHVYFVQQGELVSFYELGDHLPFSARPIVHEEFVVDIPSQSHLTLYLRVQTTSALNVPVYITSEKALHATHAKSQMGFGIYFGVLICMVLYNIFGYIVIRDTSVFSYSVFVIVVGLMTASLTGVGFHYVWPNNIWLQEHALVLFGSLSFTFAAIFIHQMLEIKEYSKAYSKGLWLVGISSGALALISVFLPYHTAIRLLLILSSVSTVFIAVLAIDMWRRGSIYARIFACAWAAFLLAVFLNSLGYLGILDTKFMQRYAIMAGSGIEVLVLSWVLTLRFSNERLQKLSAQQEALRKAKEAQEAQRQLNEELEERVEERTFELGIALRELQQVNQELERKSSEDDLTKLYNRRHFDRLLTSEFRRAWRSEQPLALIMLDIDFFKPINDSHGHMIGDQILRGLSKRLKQVAKRSGDSVFRFGGEEFALLLTNTEKKQAEVVADNIRAAINGSPFPTDAGDIAITVSMGVAVATNEEFEVPEQLLKAADDALYQAKNRGRDQIVCADTA</sequence>
<dbReference type="PANTHER" id="PTHR45138:SF9">
    <property type="entry name" value="DIGUANYLATE CYCLASE DGCM-RELATED"/>
    <property type="match status" value="1"/>
</dbReference>
<dbReference type="CDD" id="cd01949">
    <property type="entry name" value="GGDEF"/>
    <property type="match status" value="1"/>
</dbReference>
<evidence type="ECO:0000256" key="3">
    <source>
        <dbReference type="ARBA" id="ARBA00034247"/>
    </source>
</evidence>
<organism evidence="8 9">
    <name type="scientific">Aliidiomarina taiwanensis</name>
    <dbReference type="NCBI Taxonomy" id="946228"/>
    <lineage>
        <taxon>Bacteria</taxon>
        <taxon>Pseudomonadati</taxon>
        <taxon>Pseudomonadota</taxon>
        <taxon>Gammaproteobacteria</taxon>
        <taxon>Alteromonadales</taxon>
        <taxon>Idiomarinaceae</taxon>
        <taxon>Aliidiomarina</taxon>
    </lineage>
</organism>
<keyword evidence="5" id="KW-0472">Membrane</keyword>
<feature type="transmembrane region" description="Helical" evidence="5">
    <location>
        <begin position="291"/>
        <end position="310"/>
    </location>
</feature>
<dbReference type="AlphaFoldDB" id="A0A432X0X7"/>
<evidence type="ECO:0000313" key="8">
    <source>
        <dbReference type="EMBL" id="RUO39802.1"/>
    </source>
</evidence>
<keyword evidence="4" id="KW-0175">Coiled coil</keyword>
<proteinExistence type="predicted"/>
<dbReference type="NCBIfam" id="TIGR00254">
    <property type="entry name" value="GGDEF"/>
    <property type="match status" value="1"/>
</dbReference>